<evidence type="ECO:0000256" key="8">
    <source>
        <dbReference type="ARBA" id="ARBA00023157"/>
    </source>
</evidence>
<keyword evidence="7 11" id="KW-0215">Deoxyribonucleotide synthesis</keyword>
<dbReference type="RefSeq" id="WP_338292674.1">
    <property type="nucleotide sequence ID" value="NZ_AP027272.1"/>
</dbReference>
<dbReference type="Pfam" id="PF02867">
    <property type="entry name" value="Ribonuc_red_lgC"/>
    <property type="match status" value="1"/>
</dbReference>
<dbReference type="NCBIfam" id="NF006578">
    <property type="entry name" value="PRK09103.1"/>
    <property type="match status" value="1"/>
</dbReference>
<sequence length="774" mass="86731">MNNTLYVTKRNGEREPIDLDKIHRVLDWAAKGLTNVSVSQVEIKAHIQFYDGIKTEDIHETLIKSAADLISTDSPDYQYFAARLAIFHLRKRAYGQFEPPTLLQHVKKMVEMGKYDAHLLEDFSASEFELMDEYIDHWRDMDFSYAAVKQLEGKYLVQNRVTGDIYESAQFLYILVAACLFAKYPTETRMSYIKRFYDATSKFKISLPTPIMAGVRTPTRQFSSCVLIETGDSLDSINATASAIVKYVSQRAGIGVNAGNIRALGSPIRGGEAYHTGCIPFYKYFQTAVKSCSQGGVRGGAATLFYPLWHMEVESLLALKNNRGVEENRVRHLDYGVQFNKTMYQRLIKDGHITLFSPSDVPGLYDAFFADQDKFEALYTQYEQDPSIRKKQIKALELFSLFMQERASTGRIYLQNVDHCNTHSPFDAKVAPVKQSNLCLEIALPTKPLSHVNDEEGEIALCTLSAFNLGAIESPEDFKELSELAVRALDSLLDYQDYPVPAAYNATMGRRTLGIGVINFAYYLAKHGVRYSDGSANNLVHETFEAMQYYLLKASVELAKEKGACPKFNETTYAQGVLPIDTYKKDLDAICTSDLKLDWESLRAEIQQHGLRNSTLSALMPSETSSQISNATNGIEPPRGHISVKASKDGVLKQVVPEYQKLKDNYELLWDIPSNDGYLQLVAIIQKFIDQTISANTNYDPGKFEGGKVPMKLLIKDLLTAYKLGVKTLYYHNTRDGAGDESSQAEATKTAARPAVEEVVEEQDDDCAGGACKI</sequence>
<dbReference type="SUPFAM" id="SSF48168">
    <property type="entry name" value="R1 subunit of ribonucleotide reductase, N-terminal domain"/>
    <property type="match status" value="1"/>
</dbReference>
<keyword evidence="5 10" id="KW-0067">ATP-binding</keyword>
<evidence type="ECO:0000256" key="1">
    <source>
        <dbReference type="ARBA" id="ARBA00010406"/>
    </source>
</evidence>
<evidence type="ECO:0000313" key="15">
    <source>
        <dbReference type="Proteomes" id="UP001333710"/>
    </source>
</evidence>
<dbReference type="EMBL" id="AP027272">
    <property type="protein sequence ID" value="BDX06667.1"/>
    <property type="molecule type" value="Genomic_DNA"/>
</dbReference>
<dbReference type="InterPro" id="IPR039718">
    <property type="entry name" value="Rrm1"/>
</dbReference>
<dbReference type="GO" id="GO:0009263">
    <property type="term" value="P:deoxyribonucleotide biosynthetic process"/>
    <property type="evidence" value="ECO:0007669"/>
    <property type="project" value="UniProtKB-KW"/>
</dbReference>
<reference evidence="14" key="1">
    <citation type="submission" date="2023-01" db="EMBL/GenBank/DDBJ databases">
        <title>Complete genome sequence of Planctobacterium marinum strain Dej080120_11.</title>
        <authorList>
            <person name="Ueki S."/>
            <person name="Maruyama F."/>
        </authorList>
    </citation>
    <scope>NUCLEOTIDE SEQUENCE</scope>
    <source>
        <strain evidence="14">Dej080120_11</strain>
    </source>
</reference>
<dbReference type="Pfam" id="PF03477">
    <property type="entry name" value="ATP-cone"/>
    <property type="match status" value="1"/>
</dbReference>
<evidence type="ECO:0000256" key="2">
    <source>
        <dbReference type="ARBA" id="ARBA00012274"/>
    </source>
</evidence>
<dbReference type="InterPro" id="IPR008926">
    <property type="entry name" value="RNR_R1-su_N"/>
</dbReference>
<accession>A0AA48HNC5</accession>
<dbReference type="InterPro" id="IPR013509">
    <property type="entry name" value="RNR_lsu_N"/>
</dbReference>
<proteinExistence type="inferred from homology"/>
<dbReference type="AlphaFoldDB" id="A0AA48HNC5"/>
<dbReference type="GO" id="GO:0005971">
    <property type="term" value="C:ribonucleoside-diphosphate reductase complex"/>
    <property type="evidence" value="ECO:0007669"/>
    <property type="project" value="TreeGrafter"/>
</dbReference>
<keyword evidence="8" id="KW-1015">Disulfide bond</keyword>
<keyword evidence="15" id="KW-1185">Reference proteome</keyword>
<comment type="catalytic activity">
    <reaction evidence="9 11">
        <text>a 2'-deoxyribonucleoside 5'-diphosphate + [thioredoxin]-disulfide + H2O = a ribonucleoside 5'-diphosphate + [thioredoxin]-dithiol</text>
        <dbReference type="Rhea" id="RHEA:23252"/>
        <dbReference type="Rhea" id="RHEA-COMP:10698"/>
        <dbReference type="Rhea" id="RHEA-COMP:10700"/>
        <dbReference type="ChEBI" id="CHEBI:15377"/>
        <dbReference type="ChEBI" id="CHEBI:29950"/>
        <dbReference type="ChEBI" id="CHEBI:50058"/>
        <dbReference type="ChEBI" id="CHEBI:57930"/>
        <dbReference type="ChEBI" id="CHEBI:73316"/>
        <dbReference type="EC" id="1.17.4.1"/>
    </reaction>
</comment>
<dbReference type="Proteomes" id="UP001333710">
    <property type="component" value="Chromosome"/>
</dbReference>
<evidence type="ECO:0000256" key="12">
    <source>
        <dbReference type="SAM" id="MobiDB-lite"/>
    </source>
</evidence>
<feature type="region of interest" description="Disordered" evidence="12">
    <location>
        <begin position="735"/>
        <end position="760"/>
    </location>
</feature>
<evidence type="ECO:0000313" key="14">
    <source>
        <dbReference type="EMBL" id="BDX06667.1"/>
    </source>
</evidence>
<evidence type="ECO:0000259" key="13">
    <source>
        <dbReference type="PROSITE" id="PS51161"/>
    </source>
</evidence>
<dbReference type="EC" id="1.17.4.1" evidence="2 11"/>
<dbReference type="PANTHER" id="PTHR11573">
    <property type="entry name" value="RIBONUCLEOSIDE-DIPHOSPHATE REDUCTASE LARGE CHAIN"/>
    <property type="match status" value="1"/>
</dbReference>
<gene>
    <name evidence="14" type="primary">nrdA</name>
    <name evidence="14" type="ORF">MACH26_21880</name>
</gene>
<dbReference type="PROSITE" id="PS51161">
    <property type="entry name" value="ATP_CONE"/>
    <property type="match status" value="1"/>
</dbReference>
<dbReference type="NCBIfam" id="TIGR02506">
    <property type="entry name" value="NrdE_NrdA"/>
    <property type="match status" value="1"/>
</dbReference>
<dbReference type="GO" id="GO:0004748">
    <property type="term" value="F:ribonucleoside-diphosphate reductase activity, thioredoxin disulfide as acceptor"/>
    <property type="evidence" value="ECO:0007669"/>
    <property type="project" value="UniProtKB-EC"/>
</dbReference>
<evidence type="ECO:0000256" key="5">
    <source>
        <dbReference type="ARBA" id="ARBA00022840"/>
    </source>
</evidence>
<dbReference type="Pfam" id="PF00317">
    <property type="entry name" value="Ribonuc_red_lgN"/>
    <property type="match status" value="1"/>
</dbReference>
<comment type="function">
    <text evidence="11">Provides the precursors necessary for DNA synthesis. Catalyzes the biosynthesis of deoxyribonucleotides from the corresponding ribonucleotides.</text>
</comment>
<evidence type="ECO:0000256" key="7">
    <source>
        <dbReference type="ARBA" id="ARBA00023116"/>
    </source>
</evidence>
<comment type="similarity">
    <text evidence="1 11">Belongs to the ribonucleoside diphosphate reductase large chain family.</text>
</comment>
<keyword evidence="6 11" id="KW-0560">Oxidoreductase</keyword>
<dbReference type="SUPFAM" id="SSF51998">
    <property type="entry name" value="PFL-like glycyl radical enzymes"/>
    <property type="match status" value="1"/>
</dbReference>
<dbReference type="FunFam" id="1.10.1650.20:FF:000001">
    <property type="entry name" value="Ribonucleoside-diphosphate reductase"/>
    <property type="match status" value="1"/>
</dbReference>
<dbReference type="PRINTS" id="PR01183">
    <property type="entry name" value="RIBORDTASEM1"/>
</dbReference>
<name>A0AA48HNC5_9ALTE</name>
<protein>
    <recommendedName>
        <fullName evidence="2 11">Ribonucleoside-diphosphate reductase</fullName>
        <ecNumber evidence="2 11">1.17.4.1</ecNumber>
    </recommendedName>
</protein>
<dbReference type="InterPro" id="IPR005144">
    <property type="entry name" value="ATP-cone_dom"/>
</dbReference>
<dbReference type="KEGG" id="pmaw:MACH26_21880"/>
<keyword evidence="3" id="KW-0021">Allosteric enzyme</keyword>
<feature type="domain" description="ATP-cone" evidence="13">
    <location>
        <begin position="5"/>
        <end position="95"/>
    </location>
</feature>
<evidence type="ECO:0000256" key="11">
    <source>
        <dbReference type="RuleBase" id="RU003410"/>
    </source>
</evidence>
<dbReference type="Gene3D" id="1.10.1650.20">
    <property type="match status" value="1"/>
</dbReference>
<evidence type="ECO:0000256" key="10">
    <source>
        <dbReference type="PROSITE-ProRule" id="PRU00492"/>
    </source>
</evidence>
<evidence type="ECO:0000256" key="4">
    <source>
        <dbReference type="ARBA" id="ARBA00022741"/>
    </source>
</evidence>
<dbReference type="InterPro" id="IPR013346">
    <property type="entry name" value="NrdE_NrdA_C"/>
</dbReference>
<dbReference type="GO" id="GO:0005524">
    <property type="term" value="F:ATP binding"/>
    <property type="evidence" value="ECO:0007669"/>
    <property type="project" value="UniProtKB-UniRule"/>
</dbReference>
<evidence type="ECO:0000256" key="6">
    <source>
        <dbReference type="ARBA" id="ARBA00023002"/>
    </source>
</evidence>
<keyword evidence="4 10" id="KW-0547">Nucleotide-binding</keyword>
<dbReference type="Gene3D" id="3.20.70.20">
    <property type="match status" value="1"/>
</dbReference>
<dbReference type="InterPro" id="IPR000788">
    <property type="entry name" value="RNR_lg_C"/>
</dbReference>
<evidence type="ECO:0000256" key="9">
    <source>
        <dbReference type="ARBA" id="ARBA00047754"/>
    </source>
</evidence>
<dbReference type="PROSITE" id="PS00089">
    <property type="entry name" value="RIBORED_LARGE"/>
    <property type="match status" value="1"/>
</dbReference>
<evidence type="ECO:0000256" key="3">
    <source>
        <dbReference type="ARBA" id="ARBA00022533"/>
    </source>
</evidence>
<dbReference type="PANTHER" id="PTHR11573:SF6">
    <property type="entry name" value="RIBONUCLEOSIDE-DIPHOSPHATE REDUCTASE LARGE SUBUNIT"/>
    <property type="match status" value="1"/>
</dbReference>
<organism evidence="14 15">
    <name type="scientific">Planctobacterium marinum</name>
    <dbReference type="NCBI Taxonomy" id="1631968"/>
    <lineage>
        <taxon>Bacteria</taxon>
        <taxon>Pseudomonadati</taxon>
        <taxon>Pseudomonadota</taxon>
        <taxon>Gammaproteobacteria</taxon>
        <taxon>Alteromonadales</taxon>
        <taxon>Alteromonadaceae</taxon>
        <taxon>Planctobacterium</taxon>
    </lineage>
</organism>